<dbReference type="OrthoDB" id="5294331at2"/>
<organism evidence="7 8">
    <name type="scientific">Noviherbaspirillum humi</name>
    <dbReference type="NCBI Taxonomy" id="1688639"/>
    <lineage>
        <taxon>Bacteria</taxon>
        <taxon>Pseudomonadati</taxon>
        <taxon>Pseudomonadota</taxon>
        <taxon>Betaproteobacteria</taxon>
        <taxon>Burkholderiales</taxon>
        <taxon>Oxalobacteraceae</taxon>
        <taxon>Noviherbaspirillum</taxon>
    </lineage>
</organism>
<evidence type="ECO:0000256" key="5">
    <source>
        <dbReference type="ARBA" id="ARBA00023136"/>
    </source>
</evidence>
<keyword evidence="3 6" id="KW-0812">Transmembrane</keyword>
<feature type="transmembrane region" description="Helical" evidence="6">
    <location>
        <begin position="179"/>
        <end position="199"/>
    </location>
</feature>
<keyword evidence="8" id="KW-1185">Reference proteome</keyword>
<feature type="transmembrane region" description="Helical" evidence="6">
    <location>
        <begin position="147"/>
        <end position="167"/>
    </location>
</feature>
<reference evidence="7 8" key="1">
    <citation type="submission" date="2017-06" db="EMBL/GenBank/DDBJ databases">
        <authorList>
            <person name="Kim H.J."/>
            <person name="Triplett B.A."/>
        </authorList>
    </citation>
    <scope>NUCLEOTIDE SEQUENCE [LARGE SCALE GENOMIC DNA]</scope>
    <source>
        <strain evidence="7 8">U15</strain>
    </source>
</reference>
<evidence type="ECO:0000256" key="2">
    <source>
        <dbReference type="ARBA" id="ARBA00008333"/>
    </source>
</evidence>
<evidence type="ECO:0000313" key="7">
    <source>
        <dbReference type="EMBL" id="SNT00588.1"/>
    </source>
</evidence>
<dbReference type="GO" id="GO:0015093">
    <property type="term" value="F:ferrous iron transmembrane transporter activity"/>
    <property type="evidence" value="ECO:0007669"/>
    <property type="project" value="TreeGrafter"/>
</dbReference>
<dbReference type="PANTHER" id="PTHR31632:SF2">
    <property type="entry name" value="PLASMA MEMBRANE IRON PERMEASE"/>
    <property type="match status" value="1"/>
</dbReference>
<dbReference type="Proteomes" id="UP000198284">
    <property type="component" value="Unassembled WGS sequence"/>
</dbReference>
<keyword evidence="5 6" id="KW-0472">Membrane</keyword>
<evidence type="ECO:0000256" key="1">
    <source>
        <dbReference type="ARBA" id="ARBA00004141"/>
    </source>
</evidence>
<dbReference type="Pfam" id="PF03239">
    <property type="entry name" value="FTR1"/>
    <property type="match status" value="1"/>
</dbReference>
<gene>
    <name evidence="7" type="ORF">SAMN06265795_111110</name>
</gene>
<keyword evidence="4 6" id="KW-1133">Transmembrane helix</keyword>
<proteinExistence type="inferred from homology"/>
<dbReference type="EMBL" id="FZOT01000011">
    <property type="protein sequence ID" value="SNT00588.1"/>
    <property type="molecule type" value="Genomic_DNA"/>
</dbReference>
<dbReference type="PANTHER" id="PTHR31632">
    <property type="entry name" value="IRON TRANSPORTER FTH1"/>
    <property type="match status" value="1"/>
</dbReference>
<accession>A0A239J524</accession>
<feature type="transmembrane region" description="Helical" evidence="6">
    <location>
        <begin position="35"/>
        <end position="56"/>
    </location>
</feature>
<feature type="transmembrane region" description="Helical" evidence="6">
    <location>
        <begin position="68"/>
        <end position="86"/>
    </location>
</feature>
<sequence>MFGAALIIFRETVEAALFVSIMAAATQGLPGRGRWLGIGIAAGVIGSLVVAALMEPIAEMAEGIGQEYLNAGILATAFVMLGWHVMTSARHGMEAASAARQLGASLREGSRTPWALVIAVALAVLREGAETVLFIAGYATGNASSQASILIGCAFGLVAGIALGGVLYAGLKAIPIRKLFTVTNTLILLLAAAMASQLARTLIQAGTLPSLMAPIWDTSAFISSESLPGTLLKALIGYDARPSAMQAIFYVGGIVLLLIGMRLMRPAPRLGQARPVRG</sequence>
<name>A0A239J524_9BURK</name>
<dbReference type="InterPro" id="IPR004923">
    <property type="entry name" value="FTR1/Fip1/EfeU"/>
</dbReference>
<dbReference type="GO" id="GO:0033573">
    <property type="term" value="C:high-affinity iron permease complex"/>
    <property type="evidence" value="ECO:0007669"/>
    <property type="project" value="InterPro"/>
</dbReference>
<protein>
    <submittedName>
        <fullName evidence="7">High-affinity iron transporter</fullName>
    </submittedName>
</protein>
<comment type="similarity">
    <text evidence="2">Belongs to the oxidase-dependent Fe transporter (OFeT) (TC 9.A.10.1) family.</text>
</comment>
<evidence type="ECO:0000313" key="8">
    <source>
        <dbReference type="Proteomes" id="UP000198284"/>
    </source>
</evidence>
<dbReference type="RefSeq" id="WP_089400312.1">
    <property type="nucleotide sequence ID" value="NZ_FZOT01000011.1"/>
</dbReference>
<evidence type="ECO:0000256" key="6">
    <source>
        <dbReference type="SAM" id="Phobius"/>
    </source>
</evidence>
<evidence type="ECO:0000256" key="3">
    <source>
        <dbReference type="ARBA" id="ARBA00022692"/>
    </source>
</evidence>
<evidence type="ECO:0000256" key="4">
    <source>
        <dbReference type="ARBA" id="ARBA00022989"/>
    </source>
</evidence>
<feature type="transmembrane region" description="Helical" evidence="6">
    <location>
        <begin position="247"/>
        <end position="264"/>
    </location>
</feature>
<comment type="subcellular location">
    <subcellularLocation>
        <location evidence="1">Membrane</location>
        <topology evidence="1">Multi-pass membrane protein</topology>
    </subcellularLocation>
</comment>
<dbReference type="AlphaFoldDB" id="A0A239J524"/>